<evidence type="ECO:0000256" key="7">
    <source>
        <dbReference type="SAM" id="SignalP"/>
    </source>
</evidence>
<feature type="signal peptide" evidence="7">
    <location>
        <begin position="1"/>
        <end position="18"/>
    </location>
</feature>
<name>A0AA88L3G3_ARTSF</name>
<evidence type="ECO:0000313" key="10">
    <source>
        <dbReference type="EMBL" id="KAK2715272.1"/>
    </source>
</evidence>
<feature type="transmembrane region" description="Helical" evidence="6">
    <location>
        <begin position="557"/>
        <end position="578"/>
    </location>
</feature>
<gene>
    <name evidence="10" type="ORF">QYM36_010051</name>
</gene>
<keyword evidence="4 6" id="KW-0472">Membrane</keyword>
<protein>
    <recommendedName>
        <fullName evidence="12">G-protein coupled receptors family 2 profile 2 domain-containing protein</fullName>
    </recommendedName>
</protein>
<dbReference type="Gene3D" id="1.20.1070.10">
    <property type="entry name" value="Rhodopsin 7-helix transmembrane proteins"/>
    <property type="match status" value="1"/>
</dbReference>
<feature type="transmembrane region" description="Helical" evidence="6">
    <location>
        <begin position="647"/>
        <end position="668"/>
    </location>
</feature>
<organism evidence="10 11">
    <name type="scientific">Artemia franciscana</name>
    <name type="common">Brine shrimp</name>
    <name type="synonym">Artemia sanfranciscana</name>
    <dbReference type="NCBI Taxonomy" id="6661"/>
    <lineage>
        <taxon>Eukaryota</taxon>
        <taxon>Metazoa</taxon>
        <taxon>Ecdysozoa</taxon>
        <taxon>Arthropoda</taxon>
        <taxon>Crustacea</taxon>
        <taxon>Branchiopoda</taxon>
        <taxon>Anostraca</taxon>
        <taxon>Artemiidae</taxon>
        <taxon>Artemia</taxon>
    </lineage>
</organism>
<dbReference type="GO" id="GO:0004930">
    <property type="term" value="F:G protein-coupled receptor activity"/>
    <property type="evidence" value="ECO:0007669"/>
    <property type="project" value="InterPro"/>
</dbReference>
<comment type="caution">
    <text evidence="10">The sequence shown here is derived from an EMBL/GenBank/DDBJ whole genome shotgun (WGS) entry which is preliminary data.</text>
</comment>
<dbReference type="PANTHER" id="PTHR45902">
    <property type="entry name" value="LATROPHILIN RECEPTOR-LIKE PROTEIN A"/>
    <property type="match status" value="1"/>
</dbReference>
<feature type="transmembrane region" description="Helical" evidence="6">
    <location>
        <begin position="481"/>
        <end position="504"/>
    </location>
</feature>
<dbReference type="InterPro" id="IPR053231">
    <property type="entry name" value="GPCR_LN-TM7"/>
</dbReference>
<feature type="chain" id="PRO_5041684147" description="G-protein coupled receptors family 2 profile 2 domain-containing protein" evidence="7">
    <location>
        <begin position="19"/>
        <end position="738"/>
    </location>
</feature>
<evidence type="ECO:0008006" key="12">
    <source>
        <dbReference type="Google" id="ProtNLM"/>
    </source>
</evidence>
<reference evidence="10" key="1">
    <citation type="submission" date="2023-07" db="EMBL/GenBank/DDBJ databases">
        <title>Chromosome-level genome assembly of Artemia franciscana.</title>
        <authorList>
            <person name="Jo E."/>
        </authorList>
    </citation>
    <scope>NUCLEOTIDE SEQUENCE</scope>
    <source>
        <tissue evidence="10">Whole body</tissue>
    </source>
</reference>
<dbReference type="PANTHER" id="PTHR45902:SF5">
    <property type="entry name" value="G-PROTEIN COUPLED RECEPTORS FAMILY 2 PROFILE 2 DOMAIN-CONTAINING PROTEIN"/>
    <property type="match status" value="1"/>
</dbReference>
<evidence type="ECO:0000256" key="3">
    <source>
        <dbReference type="ARBA" id="ARBA00022989"/>
    </source>
</evidence>
<evidence type="ECO:0000259" key="9">
    <source>
        <dbReference type="PROSITE" id="PS50958"/>
    </source>
</evidence>
<feature type="transmembrane region" description="Helical" evidence="6">
    <location>
        <begin position="605"/>
        <end position="626"/>
    </location>
</feature>
<keyword evidence="11" id="KW-1185">Reference proteome</keyword>
<evidence type="ECO:0000256" key="1">
    <source>
        <dbReference type="ARBA" id="ARBA00004141"/>
    </source>
</evidence>
<evidence type="ECO:0000256" key="2">
    <source>
        <dbReference type="ARBA" id="ARBA00022692"/>
    </source>
</evidence>
<evidence type="ECO:0000256" key="4">
    <source>
        <dbReference type="ARBA" id="ARBA00023136"/>
    </source>
</evidence>
<evidence type="ECO:0000256" key="6">
    <source>
        <dbReference type="SAM" id="Phobius"/>
    </source>
</evidence>
<dbReference type="EMBL" id="JAVRJZ010000012">
    <property type="protein sequence ID" value="KAK2715272.1"/>
    <property type="molecule type" value="Genomic_DNA"/>
</dbReference>
<proteinExistence type="predicted"/>
<evidence type="ECO:0000256" key="5">
    <source>
        <dbReference type="ARBA" id="ARBA00023157"/>
    </source>
</evidence>
<keyword evidence="7" id="KW-0732">Signal</keyword>
<keyword evidence="3 6" id="KW-1133">Transmembrane helix</keyword>
<feature type="transmembrane region" description="Helical" evidence="6">
    <location>
        <begin position="516"/>
        <end position="537"/>
    </location>
</feature>
<evidence type="ECO:0000259" key="8">
    <source>
        <dbReference type="PROSITE" id="PS50261"/>
    </source>
</evidence>
<sequence length="738" mass="85068">MHLYILLGMMSYVPTILTLATSPLTVSQMREEIERQKKEFGLECADSCTETEEDHIEDLPCKCDKSCALYGDCCRDSKYLNPQYTHRHSNRFQCVDIPDDENSAQAYHMIHKCSEHWRDKEVTNLCQNENYRDPFINTPITQIYTNITYKNMYCALCNNEIDVMKLYFWKPKLKCKGLEKELEKELLRNFLKWNESISKWYLNIQDGEGKKYYECEVTYIPENIDSFVRPCDNYIISKCSAENQDSSLCEAYNAPVILEEQEYKNVHCAMCNNLTYSNSTSKNLNFECGGYPQINERNAFNSFAMLFDFKEDKDEECGNKSVFDPFLKKCRTLYCPKGTILQNEVCVGISNVASSQGKSIARAPDKQSNISILSFQNNTMILKSEKKPVSTTCPKLKLEKEEYLEFLNRTIFVKTYNRFYEVGQYEIENASILICAKSLPDNDESEFLKGFTIFCLLLSEVCLLIHIAFSFKTSDFRNLSGWCLLSLSFSLLIAFGMFILLPIIPKDTVQCSSIAALMHYFFLSAFFWSSVIAFDLLKTLRLATTRLRSPHKKSHRFIYYSLWSWSSPAIIVCIAMLIDNIGDCSVMLCPEYGTDICWIKNKTALVVYFAIPLAIILTANFVLFFWSLYVIRSNSIRRPQSRKEAYLFFRLAVLMGLSWTSGLVAGLADIPFMWYFFVALCASQGVFILLAFTFNAKTAKSWWRKTWGHSKESQPVSSSWTTSNGTFHPTSYSVNIAK</sequence>
<dbReference type="PROSITE" id="PS50958">
    <property type="entry name" value="SMB_2"/>
    <property type="match status" value="1"/>
</dbReference>
<dbReference type="PROSITE" id="PS50261">
    <property type="entry name" value="G_PROTEIN_RECEP_F2_4"/>
    <property type="match status" value="1"/>
</dbReference>
<feature type="transmembrane region" description="Helical" evidence="6">
    <location>
        <begin position="447"/>
        <end position="469"/>
    </location>
</feature>
<dbReference type="InterPro" id="IPR017981">
    <property type="entry name" value="GPCR_2-like_7TM"/>
</dbReference>
<evidence type="ECO:0000313" key="11">
    <source>
        <dbReference type="Proteomes" id="UP001187531"/>
    </source>
</evidence>
<feature type="domain" description="G-protein coupled receptors family 2 profile 2" evidence="8">
    <location>
        <begin position="448"/>
        <end position="696"/>
    </location>
</feature>
<keyword evidence="5" id="KW-1015">Disulfide bond</keyword>
<accession>A0AA88L3G3</accession>
<feature type="domain" description="SMB" evidence="9">
    <location>
        <begin position="40"/>
        <end position="85"/>
    </location>
</feature>
<dbReference type="GO" id="GO:0007166">
    <property type="term" value="P:cell surface receptor signaling pathway"/>
    <property type="evidence" value="ECO:0007669"/>
    <property type="project" value="InterPro"/>
</dbReference>
<dbReference type="Pfam" id="PF00002">
    <property type="entry name" value="7tm_2"/>
    <property type="match status" value="1"/>
</dbReference>
<dbReference type="AlphaFoldDB" id="A0AA88L3G3"/>
<dbReference type="InterPro" id="IPR000832">
    <property type="entry name" value="GPCR_2_secretin-like"/>
</dbReference>
<keyword evidence="2 6" id="KW-0812">Transmembrane</keyword>
<dbReference type="InterPro" id="IPR001212">
    <property type="entry name" value="Somatomedin_B_dom"/>
</dbReference>
<dbReference type="Proteomes" id="UP001187531">
    <property type="component" value="Unassembled WGS sequence"/>
</dbReference>
<dbReference type="CDD" id="cd15039">
    <property type="entry name" value="7tmB3_Methuselah-like"/>
    <property type="match status" value="1"/>
</dbReference>
<feature type="transmembrane region" description="Helical" evidence="6">
    <location>
        <begin position="674"/>
        <end position="694"/>
    </location>
</feature>
<comment type="subcellular location">
    <subcellularLocation>
        <location evidence="1">Membrane</location>
        <topology evidence="1">Multi-pass membrane protein</topology>
    </subcellularLocation>
</comment>
<dbReference type="GO" id="GO:0016020">
    <property type="term" value="C:membrane"/>
    <property type="evidence" value="ECO:0007669"/>
    <property type="project" value="UniProtKB-SubCell"/>
</dbReference>